<gene>
    <name evidence="11" type="ORF">LY89DRAFT_614632</name>
</gene>
<dbReference type="SUPFAM" id="SSF48264">
    <property type="entry name" value="Cytochrome P450"/>
    <property type="match status" value="1"/>
</dbReference>
<dbReference type="EMBL" id="KQ947413">
    <property type="protein sequence ID" value="KUJ18117.1"/>
    <property type="molecule type" value="Genomic_DNA"/>
</dbReference>
<comment type="cofactor">
    <cofactor evidence="1 8">
        <name>heme</name>
        <dbReference type="ChEBI" id="CHEBI:30413"/>
    </cofactor>
</comment>
<evidence type="ECO:0000256" key="6">
    <source>
        <dbReference type="ARBA" id="ARBA00023004"/>
    </source>
</evidence>
<accession>A0A194XED1</accession>
<dbReference type="InterPro" id="IPR036396">
    <property type="entry name" value="Cyt_P450_sf"/>
</dbReference>
<evidence type="ECO:0000256" key="8">
    <source>
        <dbReference type="PIRSR" id="PIRSR602401-1"/>
    </source>
</evidence>
<dbReference type="PANTHER" id="PTHR24305:SF29">
    <property type="entry name" value="BENZOATE-PARA-HYDROXYLASE"/>
    <property type="match status" value="1"/>
</dbReference>
<dbReference type="InterPro" id="IPR017972">
    <property type="entry name" value="Cyt_P450_CS"/>
</dbReference>
<keyword evidence="6 8" id="KW-0408">Iron</keyword>
<dbReference type="Proteomes" id="UP000070700">
    <property type="component" value="Unassembled WGS sequence"/>
</dbReference>
<proteinExistence type="inferred from homology"/>
<organism evidence="11 12">
    <name type="scientific">Mollisia scopiformis</name>
    <name type="common">Conifer needle endophyte fungus</name>
    <name type="synonym">Phialocephala scopiformis</name>
    <dbReference type="NCBI Taxonomy" id="149040"/>
    <lineage>
        <taxon>Eukaryota</taxon>
        <taxon>Fungi</taxon>
        <taxon>Dikarya</taxon>
        <taxon>Ascomycota</taxon>
        <taxon>Pezizomycotina</taxon>
        <taxon>Leotiomycetes</taxon>
        <taxon>Helotiales</taxon>
        <taxon>Mollisiaceae</taxon>
        <taxon>Mollisia</taxon>
    </lineage>
</organism>
<evidence type="ECO:0000256" key="10">
    <source>
        <dbReference type="SAM" id="Phobius"/>
    </source>
</evidence>
<dbReference type="GO" id="GO:0016705">
    <property type="term" value="F:oxidoreductase activity, acting on paired donors, with incorporation or reduction of molecular oxygen"/>
    <property type="evidence" value="ECO:0007669"/>
    <property type="project" value="InterPro"/>
</dbReference>
<dbReference type="PROSITE" id="PS00086">
    <property type="entry name" value="CYTOCHROME_P450"/>
    <property type="match status" value="1"/>
</dbReference>
<protein>
    <submittedName>
        <fullName evidence="11">Cytochrome P450 ClCP1</fullName>
    </submittedName>
</protein>
<dbReference type="AlphaFoldDB" id="A0A194XED1"/>
<evidence type="ECO:0000256" key="1">
    <source>
        <dbReference type="ARBA" id="ARBA00001971"/>
    </source>
</evidence>
<feature type="transmembrane region" description="Helical" evidence="10">
    <location>
        <begin position="6"/>
        <end position="31"/>
    </location>
</feature>
<evidence type="ECO:0000313" key="12">
    <source>
        <dbReference type="Proteomes" id="UP000070700"/>
    </source>
</evidence>
<keyword evidence="5 9" id="KW-0560">Oxidoreductase</keyword>
<dbReference type="InterPro" id="IPR050121">
    <property type="entry name" value="Cytochrome_P450_monoxygenase"/>
</dbReference>
<keyword evidence="4 8" id="KW-0479">Metal-binding</keyword>
<keyword evidence="10" id="KW-0472">Membrane</keyword>
<dbReference type="Pfam" id="PF00067">
    <property type="entry name" value="p450"/>
    <property type="match status" value="1"/>
</dbReference>
<keyword evidence="10" id="KW-0812">Transmembrane</keyword>
<dbReference type="PRINTS" id="PR00385">
    <property type="entry name" value="P450"/>
</dbReference>
<dbReference type="RefSeq" id="XP_018072472.1">
    <property type="nucleotide sequence ID" value="XM_018210695.1"/>
</dbReference>
<reference evidence="11 12" key="1">
    <citation type="submission" date="2015-10" db="EMBL/GenBank/DDBJ databases">
        <title>Full genome of DAOMC 229536 Phialocephala scopiformis, a fungal endophyte of spruce producing the potent anti-insectan compound rugulosin.</title>
        <authorList>
            <consortium name="DOE Joint Genome Institute"/>
            <person name="Walker A.K."/>
            <person name="Frasz S.L."/>
            <person name="Seifert K.A."/>
            <person name="Miller J.D."/>
            <person name="Mondo S.J."/>
            <person name="Labutti K."/>
            <person name="Lipzen A."/>
            <person name="Dockter R."/>
            <person name="Kennedy M."/>
            <person name="Grigoriev I.V."/>
            <person name="Spatafora J.W."/>
        </authorList>
    </citation>
    <scope>NUCLEOTIDE SEQUENCE [LARGE SCALE GENOMIC DNA]</scope>
    <source>
        <strain evidence="11 12">CBS 120377</strain>
    </source>
</reference>
<dbReference type="InterPro" id="IPR001128">
    <property type="entry name" value="Cyt_P450"/>
</dbReference>
<evidence type="ECO:0000256" key="4">
    <source>
        <dbReference type="ARBA" id="ARBA00022723"/>
    </source>
</evidence>
<dbReference type="PANTHER" id="PTHR24305">
    <property type="entry name" value="CYTOCHROME P450"/>
    <property type="match status" value="1"/>
</dbReference>
<dbReference type="GO" id="GO:0020037">
    <property type="term" value="F:heme binding"/>
    <property type="evidence" value="ECO:0007669"/>
    <property type="project" value="InterPro"/>
</dbReference>
<keyword evidence="10" id="KW-1133">Transmembrane helix</keyword>
<keyword evidence="7 9" id="KW-0503">Monooxygenase</keyword>
<dbReference type="GO" id="GO:0005506">
    <property type="term" value="F:iron ion binding"/>
    <property type="evidence" value="ECO:0007669"/>
    <property type="project" value="InterPro"/>
</dbReference>
<evidence type="ECO:0000256" key="2">
    <source>
        <dbReference type="ARBA" id="ARBA00010617"/>
    </source>
</evidence>
<evidence type="ECO:0000256" key="3">
    <source>
        <dbReference type="ARBA" id="ARBA00022617"/>
    </source>
</evidence>
<dbReference type="InParanoid" id="A0A194XED1"/>
<dbReference type="GO" id="GO:0004497">
    <property type="term" value="F:monooxygenase activity"/>
    <property type="evidence" value="ECO:0007669"/>
    <property type="project" value="UniProtKB-KW"/>
</dbReference>
<comment type="similarity">
    <text evidence="2 9">Belongs to the cytochrome P450 family.</text>
</comment>
<dbReference type="STRING" id="149040.A0A194XED1"/>
<keyword evidence="12" id="KW-1185">Reference proteome</keyword>
<sequence length="497" mass="56175">MIELSLANGFAVICVGTLTYIISMVFYNLYLHPLSKFPGPKLWAAFQFPYLQAMLAGRVSFQIKELHDLHGPIVRISPNELSIIDPEAWKEIYMNKEFIRPPQFRERPPGVEAHSFISAGVVDHARFRKAIAPAFSEKAVRLQEPIITQYIDLMIKKLREKVEGKTDLVVIDVVQWINFTTFDIISDLGWGESFHCLEKQDYHPWMTVILQFKALLIGMSINYYPLLKTLVSYITPASALAGLKLVLDTSEQNVKARLARKTNRPDMMSYILSHNESSPTARMTEDEMIANSMAVIVAGSETLTAALAGTINALLTHTKERETLVQEIRSSFKNEEDITAQSIKPLPYLTAVLQEGMRLYPPLPDNMHRSVPTGGAIIAGHHLPEGVAVGMPCYSTFRSQTNFSQPDEFLPGRWLPEHQEEFPKDKKEAYNPFSLGVHGCLGQQLAWAELRVILARLVWNFDIAIPEGKKPLVWESQKIFWAWQKDGVDVQLSLAAR</sequence>
<evidence type="ECO:0000256" key="7">
    <source>
        <dbReference type="ARBA" id="ARBA00023033"/>
    </source>
</evidence>
<evidence type="ECO:0000256" key="9">
    <source>
        <dbReference type="RuleBase" id="RU000461"/>
    </source>
</evidence>
<dbReference type="InterPro" id="IPR002401">
    <property type="entry name" value="Cyt_P450_E_grp-I"/>
</dbReference>
<evidence type="ECO:0000313" key="11">
    <source>
        <dbReference type="EMBL" id="KUJ18117.1"/>
    </source>
</evidence>
<dbReference type="Gene3D" id="1.10.630.10">
    <property type="entry name" value="Cytochrome P450"/>
    <property type="match status" value="1"/>
</dbReference>
<dbReference type="CDD" id="cd11058">
    <property type="entry name" value="CYP60B-like"/>
    <property type="match status" value="1"/>
</dbReference>
<feature type="binding site" description="axial binding residue" evidence="8">
    <location>
        <position position="440"/>
    </location>
    <ligand>
        <name>heme</name>
        <dbReference type="ChEBI" id="CHEBI:30413"/>
    </ligand>
    <ligandPart>
        <name>Fe</name>
        <dbReference type="ChEBI" id="CHEBI:18248"/>
    </ligandPart>
</feature>
<dbReference type="OrthoDB" id="1470350at2759"/>
<evidence type="ECO:0000256" key="5">
    <source>
        <dbReference type="ARBA" id="ARBA00023002"/>
    </source>
</evidence>
<dbReference type="GeneID" id="28820421"/>
<dbReference type="KEGG" id="psco:LY89DRAFT_614632"/>
<dbReference type="PRINTS" id="PR00463">
    <property type="entry name" value="EP450I"/>
</dbReference>
<keyword evidence="3 8" id="KW-0349">Heme</keyword>
<name>A0A194XED1_MOLSC</name>